<dbReference type="RefSeq" id="WP_036314998.1">
    <property type="nucleotide sequence ID" value="NZ_JRQD01000005.1"/>
</dbReference>
<evidence type="ECO:0008006" key="4">
    <source>
        <dbReference type="Google" id="ProtNLM"/>
    </source>
</evidence>
<dbReference type="Proteomes" id="UP000029999">
    <property type="component" value="Unassembled WGS sequence"/>
</dbReference>
<protein>
    <recommendedName>
        <fullName evidence="4">Lipoprotein</fullName>
    </recommendedName>
</protein>
<feature type="signal peptide" evidence="1">
    <location>
        <begin position="1"/>
        <end position="19"/>
    </location>
</feature>
<dbReference type="EMBL" id="JRQD01000005">
    <property type="protein sequence ID" value="KGM06252.1"/>
    <property type="molecule type" value="Genomic_DNA"/>
</dbReference>
<proteinExistence type="predicted"/>
<dbReference type="AlphaFoldDB" id="A0A0A0BF34"/>
<accession>A0A0A0BF34</accession>
<dbReference type="PROSITE" id="PS51257">
    <property type="entry name" value="PROKAR_LIPOPROTEIN"/>
    <property type="match status" value="1"/>
</dbReference>
<reference evidence="2 3" key="1">
    <citation type="submission" date="2014-09" db="EMBL/GenBank/DDBJ databases">
        <authorList>
            <person name="Grob C."/>
            <person name="Taubert M."/>
            <person name="Howat A.M."/>
            <person name="Burns O.J."/>
            <person name="Dixon J.L."/>
            <person name="Chen Y."/>
            <person name="Murrell J.C."/>
        </authorList>
    </citation>
    <scope>NUCLEOTIDE SEQUENCE [LARGE SCALE GENOMIC DNA]</scope>
    <source>
        <strain evidence="2">L4</strain>
    </source>
</reference>
<name>A0A0A0BF34_9GAMM</name>
<organism evidence="2 3">
    <name type="scientific">Methylophaga thiooxydans</name>
    <dbReference type="NCBI Taxonomy" id="392484"/>
    <lineage>
        <taxon>Bacteria</taxon>
        <taxon>Pseudomonadati</taxon>
        <taxon>Pseudomonadota</taxon>
        <taxon>Gammaproteobacteria</taxon>
        <taxon>Thiotrichales</taxon>
        <taxon>Piscirickettsiaceae</taxon>
        <taxon>Methylophaga</taxon>
    </lineage>
</organism>
<sequence length="107" mass="11887">MKKVFLLSLLVSLIGCTTASPKQFYRPAGETAQMEIFGRFNQLSFEHQVIINGDNVITGSLPYDYTDASFSGNYEQSTVVSDCQWKSKTTLECLVKLNGEMAATLTF</sequence>
<evidence type="ECO:0000313" key="2">
    <source>
        <dbReference type="EMBL" id="KGM06252.1"/>
    </source>
</evidence>
<dbReference type="STRING" id="392484.LP43_2125"/>
<keyword evidence="1" id="KW-0732">Signal</keyword>
<feature type="chain" id="PRO_5001967140" description="Lipoprotein" evidence="1">
    <location>
        <begin position="20"/>
        <end position="107"/>
    </location>
</feature>
<comment type="caution">
    <text evidence="2">The sequence shown here is derived from an EMBL/GenBank/DDBJ whole genome shotgun (WGS) entry which is preliminary data.</text>
</comment>
<evidence type="ECO:0000256" key="1">
    <source>
        <dbReference type="SAM" id="SignalP"/>
    </source>
</evidence>
<gene>
    <name evidence="2" type="ORF">LP43_2125</name>
</gene>
<evidence type="ECO:0000313" key="3">
    <source>
        <dbReference type="Proteomes" id="UP000029999"/>
    </source>
</evidence>